<name>E3LTX3_CAERE</name>
<dbReference type="GO" id="GO:0005576">
    <property type="term" value="C:extracellular region"/>
    <property type="evidence" value="ECO:0007669"/>
    <property type="project" value="UniProtKB-SubCell"/>
</dbReference>
<dbReference type="GeneID" id="9824037"/>
<protein>
    <submittedName>
        <fullName evidence="6">CRE-TTR-28 protein</fullName>
    </submittedName>
</protein>
<gene>
    <name evidence="6" type="primary">Cre-ttr-28</name>
    <name evidence="6" type="ORF">CRE_30984</name>
</gene>
<dbReference type="FunCoup" id="E3LTX3">
    <property type="interactions" value="360"/>
</dbReference>
<dbReference type="OMA" id="ANNFPGQ"/>
<evidence type="ECO:0000313" key="7">
    <source>
        <dbReference type="Proteomes" id="UP000008281"/>
    </source>
</evidence>
<dbReference type="CTD" id="9824037"/>
<proteinExistence type="inferred from homology"/>
<dbReference type="Proteomes" id="UP000008281">
    <property type="component" value="Unassembled WGS sequence"/>
</dbReference>
<dbReference type="InterPro" id="IPR038479">
    <property type="entry name" value="Transthyretin-like_sf"/>
</dbReference>
<dbReference type="Pfam" id="PF01060">
    <property type="entry name" value="TTR-52"/>
    <property type="match status" value="1"/>
</dbReference>
<dbReference type="HOGENOM" id="CLU_121109_4_0_1"/>
<evidence type="ECO:0000256" key="2">
    <source>
        <dbReference type="ARBA" id="ARBA00010112"/>
    </source>
</evidence>
<keyword evidence="4 5" id="KW-0732">Signal</keyword>
<evidence type="ECO:0000313" key="6">
    <source>
        <dbReference type="EMBL" id="EFP11278.1"/>
    </source>
</evidence>
<dbReference type="AlphaFoldDB" id="E3LTX3"/>
<feature type="chain" id="PRO_5003175354" evidence="5">
    <location>
        <begin position="18"/>
        <end position="152"/>
    </location>
</feature>
<dbReference type="EMBL" id="DS268415">
    <property type="protein sequence ID" value="EFP11278.1"/>
    <property type="molecule type" value="Genomic_DNA"/>
</dbReference>
<accession>E3LTX3</accession>
<dbReference type="Gene3D" id="2.60.40.3330">
    <property type="match status" value="1"/>
</dbReference>
<dbReference type="PANTHER" id="PTHR21700">
    <property type="entry name" value="TRANSTHYRETIN-LIKE FAMILY PROTEIN-RELATED"/>
    <property type="match status" value="1"/>
</dbReference>
<evidence type="ECO:0000256" key="1">
    <source>
        <dbReference type="ARBA" id="ARBA00004613"/>
    </source>
</evidence>
<dbReference type="PANTHER" id="PTHR21700:SF50">
    <property type="entry name" value="TRANSTHYRETIN-LIKE FAMILY PROTEIN"/>
    <property type="match status" value="1"/>
</dbReference>
<dbReference type="eggNOG" id="ENOG502SQN1">
    <property type="taxonomic scope" value="Eukaryota"/>
</dbReference>
<keyword evidence="7" id="KW-1185">Reference proteome</keyword>
<dbReference type="OrthoDB" id="5912452at2759"/>
<evidence type="ECO:0000256" key="3">
    <source>
        <dbReference type="ARBA" id="ARBA00022525"/>
    </source>
</evidence>
<feature type="signal peptide" evidence="5">
    <location>
        <begin position="1"/>
        <end position="17"/>
    </location>
</feature>
<organism evidence="7">
    <name type="scientific">Caenorhabditis remanei</name>
    <name type="common">Caenorhabditis vulgaris</name>
    <dbReference type="NCBI Taxonomy" id="31234"/>
    <lineage>
        <taxon>Eukaryota</taxon>
        <taxon>Metazoa</taxon>
        <taxon>Ecdysozoa</taxon>
        <taxon>Nematoda</taxon>
        <taxon>Chromadorea</taxon>
        <taxon>Rhabditida</taxon>
        <taxon>Rhabditina</taxon>
        <taxon>Rhabditomorpha</taxon>
        <taxon>Rhabditoidea</taxon>
        <taxon>Rhabditidae</taxon>
        <taxon>Peloderinae</taxon>
        <taxon>Caenorhabditis</taxon>
    </lineage>
</organism>
<reference evidence="6" key="1">
    <citation type="submission" date="2007-07" db="EMBL/GenBank/DDBJ databases">
        <title>PCAP assembly of the Caenorhabditis remanei genome.</title>
        <authorList>
            <consortium name="The Caenorhabditis remanei Sequencing Consortium"/>
            <person name="Wilson R.K."/>
        </authorList>
    </citation>
    <scope>NUCLEOTIDE SEQUENCE [LARGE SCALE GENOMIC DNA]</scope>
    <source>
        <strain evidence="6">PB4641</strain>
    </source>
</reference>
<evidence type="ECO:0000256" key="4">
    <source>
        <dbReference type="ARBA" id="ARBA00022729"/>
    </source>
</evidence>
<dbReference type="GO" id="GO:0009986">
    <property type="term" value="C:cell surface"/>
    <property type="evidence" value="ECO:0007669"/>
    <property type="project" value="InterPro"/>
</dbReference>
<dbReference type="RefSeq" id="XP_003112757.2">
    <property type="nucleotide sequence ID" value="XM_003112709.2"/>
</dbReference>
<keyword evidence="3" id="KW-0964">Secreted</keyword>
<sequence length="152" mass="16598">MVTISLVLLLLSGTILAQNFGSNDVVVKNVLGIGSTQSVAVSGRLICNGRPAANIKLKLYENEIFFDRLIEEGRTDGNGQFRVTGSKREITTIDPKLNVYHKCNYNGLCDQKFTIHIPKDFVTSGSQASRTFDIGTLNLANNFPGQSTDCIN</sequence>
<dbReference type="KEGG" id="crq:GCK72_017636"/>
<evidence type="ECO:0000256" key="5">
    <source>
        <dbReference type="SAM" id="SignalP"/>
    </source>
</evidence>
<comment type="subcellular location">
    <subcellularLocation>
        <location evidence="1">Secreted</location>
    </subcellularLocation>
</comment>
<dbReference type="InParanoid" id="E3LTX3"/>
<comment type="similarity">
    <text evidence="2">Belongs to the nematode transthyretin-like family.</text>
</comment>
<dbReference type="InterPro" id="IPR001534">
    <property type="entry name" value="Transthyretin-like"/>
</dbReference>